<dbReference type="RefSeq" id="XP_043050098.1">
    <property type="nucleotide sequence ID" value="XM_043195432.1"/>
</dbReference>
<proteinExistence type="predicted"/>
<accession>A0A9P8AJA3</accession>
<reference evidence="1" key="1">
    <citation type="submission" date="2021-03" db="EMBL/GenBank/DDBJ databases">
        <authorList>
            <person name="Palmer J.M."/>
        </authorList>
    </citation>
    <scope>NUCLEOTIDE SEQUENCE</scope>
    <source>
        <strain evidence="1">ARV_011</strain>
    </source>
</reference>
<evidence type="ECO:0000313" key="2">
    <source>
        <dbReference type="Proteomes" id="UP000790833"/>
    </source>
</evidence>
<dbReference type="Proteomes" id="UP000790833">
    <property type="component" value="Unassembled WGS sequence"/>
</dbReference>
<keyword evidence="2" id="KW-1185">Reference proteome</keyword>
<evidence type="ECO:0000313" key="1">
    <source>
        <dbReference type="EMBL" id="KAG7194551.1"/>
    </source>
</evidence>
<gene>
    <name evidence="1" type="ORF">KQ657_004766</name>
</gene>
<organism evidence="1 2">
    <name type="scientific">Scheffersomyces spartinae</name>
    <dbReference type="NCBI Taxonomy" id="45513"/>
    <lineage>
        <taxon>Eukaryota</taxon>
        <taxon>Fungi</taxon>
        <taxon>Dikarya</taxon>
        <taxon>Ascomycota</taxon>
        <taxon>Saccharomycotina</taxon>
        <taxon>Pichiomycetes</taxon>
        <taxon>Debaryomycetaceae</taxon>
        <taxon>Scheffersomyces</taxon>
    </lineage>
</organism>
<dbReference type="GeneID" id="66118140"/>
<dbReference type="EMBL" id="JAHMUF010000007">
    <property type="protein sequence ID" value="KAG7194551.1"/>
    <property type="molecule type" value="Genomic_DNA"/>
</dbReference>
<sequence length="114" mass="13018">MPSSSGLLFSAFLGLVTRKLQVNIVGKVYPRSINRIPGYLLSVGTFVGGYLAFDSYVDLNRQLLERRLSALNEQRADRAAFLDLSIETQEEFRHVADKKAYFFELFDRYGAPYK</sequence>
<protein>
    <submittedName>
        <fullName evidence="1">Uncharacterized protein</fullName>
    </submittedName>
</protein>
<dbReference type="AlphaFoldDB" id="A0A9P8AJA3"/>
<name>A0A9P8AJA3_9ASCO</name>
<comment type="caution">
    <text evidence="1">The sequence shown here is derived from an EMBL/GenBank/DDBJ whole genome shotgun (WGS) entry which is preliminary data.</text>
</comment>
<dbReference type="OrthoDB" id="4012145at2759"/>